<dbReference type="NCBIfam" id="NF004315">
    <property type="entry name" value="PRK05710.1-4"/>
    <property type="match status" value="1"/>
</dbReference>
<evidence type="ECO:0000256" key="1">
    <source>
        <dbReference type="ARBA" id="ARBA00022598"/>
    </source>
</evidence>
<dbReference type="Gene3D" id="3.40.50.620">
    <property type="entry name" value="HUPs"/>
    <property type="match status" value="1"/>
</dbReference>
<keyword evidence="10" id="KW-1185">Reference proteome</keyword>
<dbReference type="InterPro" id="IPR001412">
    <property type="entry name" value="aa-tRNA-synth_I_CS"/>
</dbReference>
<dbReference type="PANTHER" id="PTHR43311:SF1">
    <property type="entry name" value="GLUTAMYL-Q TRNA(ASP) SYNTHETASE"/>
    <property type="match status" value="1"/>
</dbReference>
<dbReference type="GO" id="GO:0004818">
    <property type="term" value="F:glutamate-tRNA ligase activity"/>
    <property type="evidence" value="ECO:0007669"/>
    <property type="project" value="TreeGrafter"/>
</dbReference>
<dbReference type="RefSeq" id="WP_015439799.1">
    <property type="nucleotide sequence ID" value="NC_020520.1"/>
</dbReference>
<dbReference type="EC" id="6.1.1.-" evidence="9"/>
<evidence type="ECO:0000313" key="10">
    <source>
        <dbReference type="Proteomes" id="UP000011863"/>
    </source>
</evidence>
<keyword evidence="6 7" id="KW-0030">Aminoacyl-tRNA synthetase</keyword>
<evidence type="ECO:0000256" key="7">
    <source>
        <dbReference type="RuleBase" id="RU363037"/>
    </source>
</evidence>
<dbReference type="InterPro" id="IPR049940">
    <property type="entry name" value="GluQ/Sye"/>
</dbReference>
<dbReference type="PANTHER" id="PTHR43311">
    <property type="entry name" value="GLUTAMATE--TRNA LIGASE"/>
    <property type="match status" value="1"/>
</dbReference>
<protein>
    <submittedName>
        <fullName evidence="9">Putative glutamyl-Q tRNA(Asp) synthetase</fullName>
        <ecNumber evidence="9">6.1.1.-</ecNumber>
    </submittedName>
</protein>
<keyword evidence="3 7" id="KW-0547">Nucleotide-binding</keyword>
<sequence length="310" mass="33410">MSGRFAPSPTGDLHLGNLRTAAIAWLAARSRGLDFVIRMEDLDRVQASLDHERSQLADLVALGIESDVDVIRQSERFDRYDAAIADLADRGLVYECFCSRREVRAEIEAAPSAPHLPPGAYPGTCRDLTDVERRAFVDAGRRPALRLRAPDDGTLIEFDDLVTGHFTGGVDDTVLRRNDGVPSYNVAVIIDDAAQGVTQVVRGDDLLDSTPRQIHLHRLLGLPVPTYAHVPLVIGDDGERLSKRHGSVSLADLAERGIGVADVCAWIVDSLPDGAAPSDRSITTLDDLIDGFDIGAVASPPIVAPTWISG</sequence>
<evidence type="ECO:0000256" key="2">
    <source>
        <dbReference type="ARBA" id="ARBA00022723"/>
    </source>
</evidence>
<dbReference type="GO" id="GO:0006424">
    <property type="term" value="P:glutamyl-tRNA aminoacylation"/>
    <property type="evidence" value="ECO:0007669"/>
    <property type="project" value="TreeGrafter"/>
</dbReference>
<dbReference type="SUPFAM" id="SSF52374">
    <property type="entry name" value="Nucleotidylyl transferase"/>
    <property type="match status" value="1"/>
</dbReference>
<organism evidence="9 10">
    <name type="scientific">Ilumatobacter coccineus (strain NBRC 103263 / KCTC 29153 / YM16-304)</name>
    <dbReference type="NCBI Taxonomy" id="1313172"/>
    <lineage>
        <taxon>Bacteria</taxon>
        <taxon>Bacillati</taxon>
        <taxon>Actinomycetota</taxon>
        <taxon>Acidimicrobiia</taxon>
        <taxon>Acidimicrobiales</taxon>
        <taxon>Ilumatobacteraceae</taxon>
        <taxon>Ilumatobacter</taxon>
    </lineage>
</organism>
<keyword evidence="2" id="KW-0479">Metal-binding</keyword>
<evidence type="ECO:0000256" key="4">
    <source>
        <dbReference type="ARBA" id="ARBA00022833"/>
    </source>
</evidence>
<feature type="domain" description="Glutamyl/glutaminyl-tRNA synthetase class Ib catalytic" evidence="8">
    <location>
        <begin position="4"/>
        <end position="251"/>
    </location>
</feature>
<dbReference type="PROSITE" id="PS00178">
    <property type="entry name" value="AA_TRNA_LIGASE_I"/>
    <property type="match status" value="1"/>
</dbReference>
<dbReference type="EMBL" id="AP012057">
    <property type="protein sequence ID" value="BAN00551.1"/>
    <property type="molecule type" value="Genomic_DNA"/>
</dbReference>
<evidence type="ECO:0000256" key="3">
    <source>
        <dbReference type="ARBA" id="ARBA00022741"/>
    </source>
</evidence>
<dbReference type="Proteomes" id="UP000011863">
    <property type="component" value="Chromosome"/>
</dbReference>
<keyword evidence="4" id="KW-0862">Zinc</keyword>
<keyword evidence="7" id="KW-0648">Protein biosynthesis</keyword>
<dbReference type="InterPro" id="IPR000924">
    <property type="entry name" value="Glu/Gln-tRNA-synth"/>
</dbReference>
<dbReference type="PRINTS" id="PR00987">
    <property type="entry name" value="TRNASYNTHGLU"/>
</dbReference>
<proteinExistence type="inferred from homology"/>
<dbReference type="Pfam" id="PF00749">
    <property type="entry name" value="tRNA-synt_1c"/>
    <property type="match status" value="1"/>
</dbReference>
<dbReference type="InterPro" id="IPR020058">
    <property type="entry name" value="Glu/Gln-tRNA-synth_Ib_cat-dom"/>
</dbReference>
<dbReference type="AlphaFoldDB" id="A0A6C7E0Q0"/>
<comment type="similarity">
    <text evidence="7">Belongs to the class-I aminoacyl-tRNA synthetase family.</text>
</comment>
<evidence type="ECO:0000256" key="5">
    <source>
        <dbReference type="ARBA" id="ARBA00022840"/>
    </source>
</evidence>
<evidence type="ECO:0000259" key="8">
    <source>
        <dbReference type="Pfam" id="PF00749"/>
    </source>
</evidence>
<dbReference type="GO" id="GO:0005829">
    <property type="term" value="C:cytosol"/>
    <property type="evidence" value="ECO:0007669"/>
    <property type="project" value="TreeGrafter"/>
</dbReference>
<reference evidence="9 10" key="1">
    <citation type="journal article" date="2013" name="Int. J. Syst. Evol. Microbiol.">
        <title>Ilumatobacter nonamiense sp. nov. and Ilumatobacter coccineum sp. nov., isolated from seashore sand.</title>
        <authorList>
            <person name="Matsumoto A."/>
            <person name="Kasai H."/>
            <person name="Matsuo Y."/>
            <person name="Shizuri Y."/>
            <person name="Ichikawa N."/>
            <person name="Fujita N."/>
            <person name="Omura S."/>
            <person name="Takahashi Y."/>
        </authorList>
    </citation>
    <scope>NUCLEOTIDE SEQUENCE [LARGE SCALE GENOMIC DNA]</scope>
    <source>
        <strain evidence="10">NBRC 103263 / KCTC 29153 / YM16-304</strain>
    </source>
</reference>
<keyword evidence="5 7" id="KW-0067">ATP-binding</keyword>
<name>A0A6C7E0Q0_ILUCY</name>
<keyword evidence="1 7" id="KW-0436">Ligase</keyword>
<dbReference type="GO" id="GO:0005524">
    <property type="term" value="F:ATP binding"/>
    <property type="evidence" value="ECO:0007669"/>
    <property type="project" value="UniProtKB-KW"/>
</dbReference>
<gene>
    <name evidence="9" type="primary">gluQ</name>
    <name evidence="9" type="ORF">YM304_02370</name>
</gene>
<evidence type="ECO:0000256" key="6">
    <source>
        <dbReference type="ARBA" id="ARBA00023146"/>
    </source>
</evidence>
<dbReference type="KEGG" id="aym:YM304_02370"/>
<dbReference type="OrthoDB" id="9807503at2"/>
<dbReference type="InterPro" id="IPR014729">
    <property type="entry name" value="Rossmann-like_a/b/a_fold"/>
</dbReference>
<evidence type="ECO:0000313" key="9">
    <source>
        <dbReference type="EMBL" id="BAN00551.1"/>
    </source>
</evidence>
<accession>A0A6C7E0Q0</accession>